<reference evidence="4" key="2">
    <citation type="submission" date="2015-06" db="UniProtKB">
        <authorList>
            <consortium name="EnsemblMetazoa"/>
        </authorList>
    </citation>
    <scope>IDENTIFICATION</scope>
</reference>
<reference evidence="5" key="1">
    <citation type="submission" date="2011-08" db="EMBL/GenBank/DDBJ databases">
        <authorList>
            <person name="Rombauts S."/>
        </authorList>
    </citation>
    <scope>NUCLEOTIDE SEQUENCE</scope>
    <source>
        <strain evidence="5">London</strain>
    </source>
</reference>
<dbReference type="GO" id="GO:0042813">
    <property type="term" value="F:Wnt receptor activity"/>
    <property type="evidence" value="ECO:0007669"/>
    <property type="project" value="TreeGrafter"/>
</dbReference>
<evidence type="ECO:0000256" key="1">
    <source>
        <dbReference type="ARBA" id="ARBA00022536"/>
    </source>
</evidence>
<accession>T1KX79</accession>
<dbReference type="eggNOG" id="KOG1215">
    <property type="taxonomic scope" value="Eukaryota"/>
</dbReference>
<dbReference type="AlphaFoldDB" id="T1KX79"/>
<evidence type="ECO:0000313" key="4">
    <source>
        <dbReference type="EnsemblMetazoa" id="tetur25g01430.1"/>
    </source>
</evidence>
<dbReference type="PROSITE" id="PS51120">
    <property type="entry name" value="LDLRB"/>
    <property type="match status" value="1"/>
</dbReference>
<name>T1KX79_TETUR</name>
<feature type="transmembrane region" description="Helical" evidence="3">
    <location>
        <begin position="174"/>
        <end position="195"/>
    </location>
</feature>
<evidence type="ECO:0000313" key="5">
    <source>
        <dbReference type="Proteomes" id="UP000015104"/>
    </source>
</evidence>
<keyword evidence="3" id="KW-1133">Transmembrane helix</keyword>
<keyword evidence="5" id="KW-1185">Reference proteome</keyword>
<protein>
    <submittedName>
        <fullName evidence="4">Uncharacterized protein</fullName>
    </submittedName>
</protein>
<dbReference type="GO" id="GO:0017147">
    <property type="term" value="F:Wnt-protein binding"/>
    <property type="evidence" value="ECO:0007669"/>
    <property type="project" value="TreeGrafter"/>
</dbReference>
<dbReference type="SUPFAM" id="SSF63825">
    <property type="entry name" value="YWTD domain"/>
    <property type="match status" value="1"/>
</dbReference>
<keyword evidence="3" id="KW-0472">Membrane</keyword>
<dbReference type="STRING" id="32264.T1KX79"/>
<dbReference type="EMBL" id="CAEY01000676">
    <property type="status" value="NOT_ANNOTATED_CDS"/>
    <property type="molecule type" value="Genomic_DNA"/>
</dbReference>
<keyword evidence="1" id="KW-0245">EGF-like domain</keyword>
<dbReference type="InterPro" id="IPR000033">
    <property type="entry name" value="LDLR_classB_rpt"/>
</dbReference>
<keyword evidence="3" id="KW-0812">Transmembrane</keyword>
<dbReference type="EnsemblMetazoa" id="tetur25g01430.1">
    <property type="protein sequence ID" value="tetur25g01430.1"/>
    <property type="gene ID" value="tetur25g01430"/>
</dbReference>
<dbReference type="HOGENOM" id="CLU_1112558_0_0_1"/>
<dbReference type="GO" id="GO:0060070">
    <property type="term" value="P:canonical Wnt signaling pathway"/>
    <property type="evidence" value="ECO:0007669"/>
    <property type="project" value="TreeGrafter"/>
</dbReference>
<sequence length="250" mass="28637">MLKLVKILMNVAKRKDNGINTVSILLDHFIVNAMKNIMNEKEMDDLVNDETESHLGLYLLTVTTLETCRLMVNGSGDENIVRHEAHGLEGLAVGWIGKKLYWLDRTSKHLDVSELDGRHRKTILGKGLVDPRAVVAHPGIGYLFFTDWSHHAFIGKIGMDGSNFTRILLYDQKIVWPNALAIDYFIIHVFALSIFDDWLYWTDWNIKAVVRAHKFTGEGMEILRNTNLIYFFLGFCVCTSFLFFILNTSL</sequence>
<dbReference type="Pfam" id="PF00058">
    <property type="entry name" value="Ldl_recept_b"/>
    <property type="match status" value="1"/>
</dbReference>
<dbReference type="SMART" id="SM00135">
    <property type="entry name" value="LY"/>
    <property type="match status" value="3"/>
</dbReference>
<dbReference type="Proteomes" id="UP000015104">
    <property type="component" value="Unassembled WGS sequence"/>
</dbReference>
<dbReference type="GO" id="GO:0005886">
    <property type="term" value="C:plasma membrane"/>
    <property type="evidence" value="ECO:0007669"/>
    <property type="project" value="TreeGrafter"/>
</dbReference>
<dbReference type="InterPro" id="IPR011042">
    <property type="entry name" value="6-blade_b-propeller_TolB-like"/>
</dbReference>
<feature type="repeat" description="LDL-receptor class B" evidence="2">
    <location>
        <begin position="98"/>
        <end position="140"/>
    </location>
</feature>
<feature type="transmembrane region" description="Helical" evidence="3">
    <location>
        <begin position="228"/>
        <end position="246"/>
    </location>
</feature>
<evidence type="ECO:0000256" key="2">
    <source>
        <dbReference type="PROSITE-ProRule" id="PRU00461"/>
    </source>
</evidence>
<dbReference type="Gene3D" id="2.120.10.30">
    <property type="entry name" value="TolB, C-terminal domain"/>
    <property type="match status" value="2"/>
</dbReference>
<evidence type="ECO:0000256" key="3">
    <source>
        <dbReference type="SAM" id="Phobius"/>
    </source>
</evidence>
<organism evidence="4 5">
    <name type="scientific">Tetranychus urticae</name>
    <name type="common">Two-spotted spider mite</name>
    <dbReference type="NCBI Taxonomy" id="32264"/>
    <lineage>
        <taxon>Eukaryota</taxon>
        <taxon>Metazoa</taxon>
        <taxon>Ecdysozoa</taxon>
        <taxon>Arthropoda</taxon>
        <taxon>Chelicerata</taxon>
        <taxon>Arachnida</taxon>
        <taxon>Acari</taxon>
        <taxon>Acariformes</taxon>
        <taxon>Trombidiformes</taxon>
        <taxon>Prostigmata</taxon>
        <taxon>Eleutherengona</taxon>
        <taxon>Raphignathae</taxon>
        <taxon>Tetranychoidea</taxon>
        <taxon>Tetranychidae</taxon>
        <taxon>Tetranychus</taxon>
    </lineage>
</organism>
<proteinExistence type="predicted"/>
<dbReference type="InterPro" id="IPR050778">
    <property type="entry name" value="Cueball_EGF_LRP_Nidogen"/>
</dbReference>
<dbReference type="PANTHER" id="PTHR46513">
    <property type="entry name" value="VITELLOGENIN RECEPTOR-LIKE PROTEIN-RELATED-RELATED"/>
    <property type="match status" value="1"/>
</dbReference>
<dbReference type="PANTHER" id="PTHR46513:SF13">
    <property type="entry name" value="EGF-LIKE DOMAIN-CONTAINING PROTEIN"/>
    <property type="match status" value="1"/>
</dbReference>